<keyword evidence="1" id="KW-0012">Acyltransferase</keyword>
<dbReference type="EC" id="2.3.1.86" evidence="1"/>
<keyword evidence="1" id="KW-0808">Transferase</keyword>
<reference evidence="1" key="1">
    <citation type="submission" date="2022-07" db="EMBL/GenBank/DDBJ databases">
        <title>Phylogenomic reconstructions and comparative analyses of Kickxellomycotina fungi.</title>
        <authorList>
            <person name="Reynolds N.K."/>
            <person name="Stajich J.E."/>
            <person name="Barry K."/>
            <person name="Grigoriev I.V."/>
            <person name="Crous P."/>
            <person name="Smith M.E."/>
        </authorList>
    </citation>
    <scope>NUCLEOTIDE SEQUENCE</scope>
    <source>
        <strain evidence="1">Benny 63K</strain>
    </source>
</reference>
<protein>
    <submittedName>
        <fullName evidence="1">Fatty acid synthase alpha subunit Lsd1</fullName>
        <ecNumber evidence="1">2.3.1.86</ecNumber>
    </submittedName>
</protein>
<evidence type="ECO:0000313" key="2">
    <source>
        <dbReference type="Proteomes" id="UP001150581"/>
    </source>
</evidence>
<sequence>MFTDEQSFYNIARKILGIQMLTGVLPQAEFPCFKLIQCANGSRPEPTSSEPRPMVAVQGVSRQILEAIICKFNSGQPSPKHHVHMAVINTADQFIVAGHIESATLFIQFVRARSVRSSDDQSRIPMSQRKPLITAHYLGITAPYHSPLLGDMAQEILEIVRKKQWVLEGSDLKIAVRATEDGHDIRSEHDLTKYLVESMCKLPVDWPRAVDHVGISHIVDFGAGGFGGFGKLAFKNLEGRGIPVVCAGALVPRRSQPQMGAKADLYRSKVSATAPNWLSEFGPRLVRTAYDGSLHIDTAMHRVLGLPPVMVAGMTPTTASEHFVAAVNNAGYHAELAGGSIYTNAHLGSKLRALASLIKPGHGITLNCIYVNQRQWSFQFPGILRLRAEGVPVTGLCIGGGVPSLEKATEIIDSLRSAGFHHMSFKPSNAGAIRHVVKIAKACADFPIVLQWTGGRAGGHHSLEDFHQPILETYAAVRSCGNIVLVAGSGFGDAEGSLPYITGNWSSAFGRSPMPFDGILVGSRVMASKEARTSPAAKQLIASCPGLGDANWQKSYGSTDGGITTITSEYGENNHVLVTRAALLIKDLQGSVLNQPRDKRLPLLLARKAEIIGRLNSDYARPWFGKKADGQTADLEEMTYAEVVARSVELMYVAHERRWISDSYRKFVFDIVSRTERRLADSSVALKHSLAIELSYTCPTLFAQSVVDAYPAAQMQLLASEDIQYFVSRCKQRGQKPVPFIPLFDNDFGTWLQKDLIWQSEDLGAVPDQDAQRVFIQHGVVAARYSTSANEPVKGILDGMYHGHIAALLERFYGGDASKVPAVESLSAAPAELTIPDGVRAHFKAGQRTYQLSVDPTQLPVADVWLRAIAGTRNCWLYALLTSPALVQGTSYIGNFVRRAMRPRPGQLLTIYMDGIDSTLPRSLEVSGNGTTELLVEYGSSSSSNRRIVLCIYSPTAEGRATLRLEFAYHPEQPLAPIHQDMASFGNNVRQLYAETWVSNSDKPVAFEGIERSDALVYHNGPAITKDRIHAFCRSVGNRSKNYTCEAAYGVNSAPMDFIILSALPSVLQVLSSLVFGDGQLSIVHLYNQLQLADGFSALAIGDSVRSVLEIEELINTPAGKQITLMSTSYVDDQAIATSKCAFLSRGYTADYALTFQRVRERYITIQMSSAKDIAVLEAKEWFVYCDDPASRPDPMSQLEFYIESLYRFQGTSVYSSIATTGRVLLKRPCGPSVHIANVDFEWKGATATADPVVGYLKRYETRSAAVLFDDGGYQIIPYNSGSSDDQMKATVPNSNEEYARLSWDSNPIHTNAYIADVAGLPGTITHGLWTSASTRAIIESCAADDQPERIRAYRTDFVGMVLPDDQLRTELRHTGMVGGRMLIKGQTFNATGNAILECTAEVAQPKTAYVFTGQGSQEVGMGMLLYEQSAAARGVWDRADAHMAATYGVSLLGIVRKNPKQITVHFGGKTGESIQRNYMLLERIDHSQLSEGVWVPVFPEITSDSTSYTFQMHTGLLNATQFTQVAIIVLGVAVIADIQSRGLMSHDSAFGGHSLGEYSALAAMCGMFTLEEIVDVVFYRGMMMQSAVERDEEGRSQYGMVAVNPSRVKKSFNEALLVHAVSVISVRGQGLLEVVNYNVDSHQYVVAGTLAQLAVLRLVLDSVAAQELSFDLNYSDGDAKSSINLIVSSVLAQAIDSKPRQGRASIPLAGIDVPFHSSLLLPGVPSFRALLTKIIHAGNVDYALLHKRYIPNLTAVPFEVSKQYFELVFKLTESPVVGSILDSWCDSSVLNNDDNEIRCLATKLVIELLAYQFASPVQWIKTQDQLFGSVGVRRLVEVGVSPILCGMSAKTLDNINASAGARAVQVALLHIERDRDSIYYLGREDAGDSNLDKIAKLPGALPVQPAVPAPVPVTAAKAQPASTEARTDNAAAVAEVPLNTLEVVHAIVAHKIKRKLGDVSVKRSIKELVGGKSTLQNEIIGDLHNDFNGKVPEKVEDIPLSDVAAAIGALSGAQLGPYSTSMVTRLFSSKMPGGFSLSAARAHLQTSYGLGPQRQNALLLTALTMEPSARLADEKGAVAWLGGVASAYAASAGISYAAATAASAGGSSKQLLGPAISSAAMESIQQKQRDHIVQQIEVLARYAGLDLCQDARLANNQLGQIVESQSKLAQIRSEFGDELVEGVQPCFDVRKARRFDSFWNWARQQAFEAIQRAIVAARVSVANGIAAADNVTAASNAENENAELAHRLRNCAHPELVQMLSGMAAILESSGDGALGPALKLARQLHALCAKALARPPVYVEMSQPMQPQTIVSPSGTVSYAEIPRANEPTFAEFVAHMRKQPLPVDEKLSADTVLPFIHIRQKSAGTSESSGNNEQWSYSDSLSETYFGSLSDMCSGGLSFAGKMALVTGCSNGSIGADIVRGLLSGGARVVATTSHFNRKSAQFFEDLYRTSGTRGSELILVPFNQGSINDIGQLVDYIYNDTAGSKSLGWDLDYVFPFAAVSDVGSFATNLGSHSEFAQRVMLTNVLRLMGGIKAAKEQRKYISRPSLVVLPLSPNQGIFGGDGLYGECKAGLEAAFNRWKSESWKGYLSIAGAVIGWTRGTGLMSANNLVAPEIEKHGVRTFSTREMAFSILGLLHPYICRAVHRSPIWADISGGINRLQDAAQLLASAQRDIDNRTRICRAVSLEAALDSAALGRRNSSAPANVADLSALADHKHQFPAPKSYNELHHLVALQGMVNLDKVVVITGYGEVGPYGNAETRWEMEAFGKFSVEGCIELAWIMGLIKHSNGVLPATDQIYVGWIDAKTSEPVRDIDIKPRYEEYILAHTGTRLIEPELCDGYDTSKKHVLREIQIDSDMAPFEASMEAAAAYKQSNGDSVDIWENPGGSGSWSVRFLKGALIRVPAAVRANRLVAGQLPTGWSAARYGIPEDIIKQVDTITLYTLVATVEALVRSGITDPYELYQHFHVSEVGSTTGSGIGGMKSVVDTFRNRYLDMELNNDAIQESFISTLQAWVNMLLISGSGPVKPVVGACATAVLSIDSAVETIQTGKARFMIAGGAEALSEVSSTEFANMGATGNSLEEIVSGREPAEMCRPCTSTRNGFMESQGAGIVTLMSASAAIEIGAPIYGIVAMSGTATDKQGRSVPAPGQGVLTSAREIKSNDIAPQRLSLDYRRRQIKRQIAALDAWKEEELAQIPEYTAKLHSGSEKLATQYMQQLEIDYARQVRGVQDVWGVDFWKQDIEISPLRGSLAVWGLTANDIGMASFHGTSTVANDKNESDVFNAKLQHIGRAPGHVVPIVCQKWLTGHPKGPAASFMLNGVIQSMRTGLVPGNRNADNIASELRAFDYALYLSKTVQTSGIKAALLTSFGFGQVGGELLIVHPDYLLATISREQLDEYNAKLKRREAKSYRYWQDMLVGRNSFVQVKGQPPYTAEQERRVYLDPLARAHYDALTGQFKF</sequence>
<dbReference type="EMBL" id="JANBPG010000023">
    <property type="protein sequence ID" value="KAJ1901554.1"/>
    <property type="molecule type" value="Genomic_DNA"/>
</dbReference>
<dbReference type="Proteomes" id="UP001150581">
    <property type="component" value="Unassembled WGS sequence"/>
</dbReference>
<comment type="caution">
    <text evidence="1">The sequence shown here is derived from an EMBL/GenBank/DDBJ whole genome shotgun (WGS) entry which is preliminary data.</text>
</comment>
<name>A0ACC1IVE0_9FUNG</name>
<accession>A0ACC1IVE0</accession>
<evidence type="ECO:0000313" key="1">
    <source>
        <dbReference type="EMBL" id="KAJ1901554.1"/>
    </source>
</evidence>
<proteinExistence type="predicted"/>
<gene>
    <name evidence="1" type="primary">fas2_2</name>
    <name evidence="1" type="ORF">LPJ66_000688</name>
</gene>
<organism evidence="1 2">
    <name type="scientific">Kickxella alabastrina</name>
    <dbReference type="NCBI Taxonomy" id="61397"/>
    <lineage>
        <taxon>Eukaryota</taxon>
        <taxon>Fungi</taxon>
        <taxon>Fungi incertae sedis</taxon>
        <taxon>Zoopagomycota</taxon>
        <taxon>Kickxellomycotina</taxon>
        <taxon>Kickxellomycetes</taxon>
        <taxon>Kickxellales</taxon>
        <taxon>Kickxellaceae</taxon>
        <taxon>Kickxella</taxon>
    </lineage>
</organism>
<keyword evidence="2" id="KW-1185">Reference proteome</keyword>